<comment type="caution">
    <text evidence="1">The sequence shown here is derived from an EMBL/GenBank/DDBJ whole genome shotgun (WGS) entry which is preliminary data.</text>
</comment>
<name>A0A418YQ51_9SPHN</name>
<keyword evidence="2" id="KW-1185">Reference proteome</keyword>
<reference evidence="1 2" key="1">
    <citation type="submission" date="2018-08" db="EMBL/GenBank/DDBJ databases">
        <title>Sphingobium sp. EO9.</title>
        <authorList>
            <person name="Park Y."/>
            <person name="Kim K.H."/>
            <person name="Jeon C.O."/>
        </authorList>
    </citation>
    <scope>NUCLEOTIDE SEQUENCE [LARGE SCALE GENOMIC DNA]</scope>
    <source>
        <strain evidence="1 2">EO9</strain>
    </source>
</reference>
<dbReference type="Proteomes" id="UP000283469">
    <property type="component" value="Unassembled WGS sequence"/>
</dbReference>
<gene>
    <name evidence="1" type="ORF">D0Z70_16170</name>
</gene>
<dbReference type="EMBL" id="QVRA01000015">
    <property type="protein sequence ID" value="RJG53541.1"/>
    <property type="molecule type" value="Genomic_DNA"/>
</dbReference>
<evidence type="ECO:0000313" key="1">
    <source>
        <dbReference type="EMBL" id="RJG53541.1"/>
    </source>
</evidence>
<dbReference type="AlphaFoldDB" id="A0A418YQ51"/>
<organism evidence="1 2">
    <name type="scientific">Sphingobium terrigena</name>
    <dbReference type="NCBI Taxonomy" id="2304063"/>
    <lineage>
        <taxon>Bacteria</taxon>
        <taxon>Pseudomonadati</taxon>
        <taxon>Pseudomonadota</taxon>
        <taxon>Alphaproteobacteria</taxon>
        <taxon>Sphingomonadales</taxon>
        <taxon>Sphingomonadaceae</taxon>
        <taxon>Sphingobium</taxon>
    </lineage>
</organism>
<dbReference type="RefSeq" id="WP_119748270.1">
    <property type="nucleotide sequence ID" value="NZ_QVRA01000015.1"/>
</dbReference>
<sequence>MIGYGGCIEPGGVELADERWGARCPRCGEPAEHGHVERAEGSLNIYRTVACDHCGHHEGFDWLNP</sequence>
<evidence type="ECO:0000313" key="2">
    <source>
        <dbReference type="Proteomes" id="UP000283469"/>
    </source>
</evidence>
<accession>A0A418YQ51</accession>
<protein>
    <submittedName>
        <fullName evidence="1">Uncharacterized protein</fullName>
    </submittedName>
</protein>
<proteinExistence type="predicted"/>
<dbReference type="OrthoDB" id="6624680at2"/>